<evidence type="ECO:0000256" key="1">
    <source>
        <dbReference type="SAM" id="MobiDB-lite"/>
    </source>
</evidence>
<dbReference type="RefSeq" id="XP_001742615.1">
    <property type="nucleotide sequence ID" value="XM_001742563.1"/>
</dbReference>
<evidence type="ECO:0000313" key="3">
    <source>
        <dbReference type="EMBL" id="EDQ92853.1"/>
    </source>
</evidence>
<dbReference type="PROSITE" id="PS50829">
    <property type="entry name" value="GYF"/>
    <property type="match status" value="1"/>
</dbReference>
<gene>
    <name evidence="3" type="ORF">MONBRDRAFT_22035</name>
</gene>
<dbReference type="GO" id="GO:0005682">
    <property type="term" value="C:U5 snRNP"/>
    <property type="evidence" value="ECO:0000318"/>
    <property type="project" value="GO_Central"/>
</dbReference>
<reference evidence="3 4" key="1">
    <citation type="journal article" date="2008" name="Nature">
        <title>The genome of the choanoflagellate Monosiga brevicollis and the origin of metazoans.</title>
        <authorList>
            <consortium name="JGI Sequencing"/>
            <person name="King N."/>
            <person name="Westbrook M.J."/>
            <person name="Young S.L."/>
            <person name="Kuo A."/>
            <person name="Abedin M."/>
            <person name="Chapman J."/>
            <person name="Fairclough S."/>
            <person name="Hellsten U."/>
            <person name="Isogai Y."/>
            <person name="Letunic I."/>
            <person name="Marr M."/>
            <person name="Pincus D."/>
            <person name="Putnam N."/>
            <person name="Rokas A."/>
            <person name="Wright K.J."/>
            <person name="Zuzow R."/>
            <person name="Dirks W."/>
            <person name="Good M."/>
            <person name="Goodstein D."/>
            <person name="Lemons D."/>
            <person name="Li W."/>
            <person name="Lyons J.B."/>
            <person name="Morris A."/>
            <person name="Nichols S."/>
            <person name="Richter D.J."/>
            <person name="Salamov A."/>
            <person name="Bork P."/>
            <person name="Lim W.A."/>
            <person name="Manning G."/>
            <person name="Miller W.T."/>
            <person name="McGinnis W."/>
            <person name="Shapiro H."/>
            <person name="Tjian R."/>
            <person name="Grigoriev I.V."/>
            <person name="Rokhsar D."/>
        </authorList>
    </citation>
    <scope>NUCLEOTIDE SEQUENCE [LARGE SCALE GENOMIC DNA]</scope>
    <source>
        <strain evidence="4">MX1 / ATCC 50154</strain>
    </source>
</reference>
<proteinExistence type="predicted"/>
<feature type="region of interest" description="Disordered" evidence="1">
    <location>
        <begin position="1"/>
        <end position="57"/>
    </location>
</feature>
<dbReference type="Gene3D" id="3.30.1490.40">
    <property type="match status" value="1"/>
</dbReference>
<dbReference type="PANTHER" id="PTHR13138:SF3">
    <property type="entry name" value="CD2 ANTIGEN CYTOPLASMIC TAIL-BINDING PROTEIN 2"/>
    <property type="match status" value="1"/>
</dbReference>
<dbReference type="Proteomes" id="UP000001357">
    <property type="component" value="Unassembled WGS sequence"/>
</dbReference>
<dbReference type="OMA" id="GENTNFY"/>
<feature type="compositionally biased region" description="Basic and acidic residues" evidence="1">
    <location>
        <begin position="1"/>
        <end position="13"/>
    </location>
</feature>
<keyword evidence="4" id="KW-1185">Reference proteome</keyword>
<accession>A9UPC7</accession>
<dbReference type="GeneID" id="5888133"/>
<feature type="domain" description="GYF" evidence="2">
    <location>
        <begin position="213"/>
        <end position="272"/>
    </location>
</feature>
<dbReference type="EMBL" id="CH991543">
    <property type="protein sequence ID" value="EDQ92853.1"/>
    <property type="molecule type" value="Genomic_DNA"/>
</dbReference>
<feature type="compositionally biased region" description="Acidic residues" evidence="1">
    <location>
        <begin position="14"/>
        <end position="24"/>
    </location>
</feature>
<dbReference type="Pfam" id="PF02213">
    <property type="entry name" value="GYF"/>
    <property type="match status" value="1"/>
</dbReference>
<dbReference type="eggNOG" id="KOG2950">
    <property type="taxonomic scope" value="Eukaryota"/>
</dbReference>
<evidence type="ECO:0000259" key="2">
    <source>
        <dbReference type="PROSITE" id="PS50829"/>
    </source>
</evidence>
<dbReference type="SMART" id="SM00444">
    <property type="entry name" value="GYF"/>
    <property type="match status" value="1"/>
</dbReference>
<protein>
    <recommendedName>
        <fullName evidence="2">GYF domain-containing protein</fullName>
    </recommendedName>
</protein>
<feature type="region of interest" description="Disordered" evidence="1">
    <location>
        <begin position="147"/>
        <end position="175"/>
    </location>
</feature>
<dbReference type="InterPro" id="IPR039905">
    <property type="entry name" value="CD2BP2/Lin1"/>
</dbReference>
<dbReference type="FunCoup" id="A9UPC7">
    <property type="interactions" value="1598"/>
</dbReference>
<dbReference type="FunFam" id="3.30.1490.40:FF:000005">
    <property type="entry name" value="CD2 antigen cytoplasmic tail-binding protein 2"/>
    <property type="match status" value="1"/>
</dbReference>
<dbReference type="InParanoid" id="A9UPC7"/>
<sequence>MRDAAREESHTLDSDDEEANEAEEADKTADPAEVQRKYEFTEADMHEKLDSEFQDGGYEMTGFNLKDEMEEGYFDESGNFIFKKDDDHAGDKWLENTGVHDGKRKIQMQGKHVERDHSDIPEDKFDAMEALLKMLKPHETVTQALTRYGGGKGRKAGAARQKQASAASRDAPRDDQAVERATSLCSVLLAQGVYEIYDYSYEKLQIELKKRNVVTFEFKWSDQEDAETYGPYTAEQMHAWQEQNYFKTGVWVRQLTPVSRDTFNHSSRVDFELFMDD</sequence>
<dbReference type="PANTHER" id="PTHR13138">
    <property type="entry name" value="PROTEIN LIN1"/>
    <property type="match status" value="1"/>
</dbReference>
<dbReference type="AlphaFoldDB" id="A9UPC7"/>
<dbReference type="KEGG" id="mbr:MONBRDRAFT_22035"/>
<dbReference type="InterPro" id="IPR035445">
    <property type="entry name" value="GYF-like_dom_sf"/>
</dbReference>
<organism evidence="3 4">
    <name type="scientific">Monosiga brevicollis</name>
    <name type="common">Choanoflagellate</name>
    <dbReference type="NCBI Taxonomy" id="81824"/>
    <lineage>
        <taxon>Eukaryota</taxon>
        <taxon>Choanoflagellata</taxon>
        <taxon>Craspedida</taxon>
        <taxon>Salpingoecidae</taxon>
        <taxon>Monosiga</taxon>
    </lineage>
</organism>
<dbReference type="SUPFAM" id="SSF55277">
    <property type="entry name" value="GYF domain"/>
    <property type="match status" value="1"/>
</dbReference>
<dbReference type="InterPro" id="IPR003169">
    <property type="entry name" value="GYF"/>
</dbReference>
<evidence type="ECO:0000313" key="4">
    <source>
        <dbReference type="Proteomes" id="UP000001357"/>
    </source>
</evidence>
<name>A9UPC7_MONBE</name>
<dbReference type="STRING" id="81824.A9UPC7"/>
<feature type="compositionally biased region" description="Low complexity" evidence="1">
    <location>
        <begin position="158"/>
        <end position="169"/>
    </location>
</feature>
<feature type="compositionally biased region" description="Basic and acidic residues" evidence="1">
    <location>
        <begin position="25"/>
        <end position="51"/>
    </location>
</feature>